<gene>
    <name evidence="1" type="ORF">HDA35_004880</name>
</gene>
<dbReference type="EMBL" id="JACCCQ010000001">
    <property type="protein sequence ID" value="NYF59049.1"/>
    <property type="molecule type" value="Genomic_DNA"/>
</dbReference>
<comment type="caution">
    <text evidence="1">The sequence shown here is derived from an EMBL/GenBank/DDBJ whole genome shotgun (WGS) entry which is preliminary data.</text>
</comment>
<dbReference type="RefSeq" id="WP_179804810.1">
    <property type="nucleotide sequence ID" value="NZ_JACCCQ010000001.1"/>
</dbReference>
<accession>A0ABX2RUV4</accession>
<evidence type="ECO:0008006" key="3">
    <source>
        <dbReference type="Google" id="ProtNLM"/>
    </source>
</evidence>
<protein>
    <recommendedName>
        <fullName evidence="3">Aminoglycoside-2''-adenylyltransferase</fullName>
    </recommendedName>
</protein>
<keyword evidence="2" id="KW-1185">Reference proteome</keyword>
<evidence type="ECO:0000313" key="1">
    <source>
        <dbReference type="EMBL" id="NYF59049.1"/>
    </source>
</evidence>
<name>A0ABX2RUV4_9ACTN</name>
<dbReference type="Proteomes" id="UP000631553">
    <property type="component" value="Unassembled WGS sequence"/>
</dbReference>
<dbReference type="InterPro" id="IPR019646">
    <property type="entry name" value="Aminoglyc_AdlTrfase"/>
</dbReference>
<reference evidence="1 2" key="1">
    <citation type="submission" date="2020-07" db="EMBL/GenBank/DDBJ databases">
        <title>Sequencing the genomes of 1000 actinobacteria strains.</title>
        <authorList>
            <person name="Klenk H.-P."/>
        </authorList>
    </citation>
    <scope>NUCLEOTIDE SEQUENCE [LARGE SCALE GENOMIC DNA]</scope>
    <source>
        <strain evidence="1 2">DSM 43814</strain>
    </source>
</reference>
<proteinExistence type="predicted"/>
<organism evidence="1 2">
    <name type="scientific">Micromonospora purpureochromogenes</name>
    <dbReference type="NCBI Taxonomy" id="47872"/>
    <lineage>
        <taxon>Bacteria</taxon>
        <taxon>Bacillati</taxon>
        <taxon>Actinomycetota</taxon>
        <taxon>Actinomycetes</taxon>
        <taxon>Micromonosporales</taxon>
        <taxon>Micromonosporaceae</taxon>
        <taxon>Micromonospora</taxon>
    </lineage>
</organism>
<evidence type="ECO:0000313" key="2">
    <source>
        <dbReference type="Proteomes" id="UP000631553"/>
    </source>
</evidence>
<dbReference type="Pfam" id="PF10706">
    <property type="entry name" value="Aminoglyc_resit"/>
    <property type="match status" value="1"/>
</dbReference>
<dbReference type="Gene3D" id="3.30.460.40">
    <property type="match status" value="1"/>
</dbReference>
<sequence>MDLATVLSVHRLLTDHSFQYLIYGGWGLDIICGEQSRPHGDLDLFFWHRDYRRLRSVLAAHGFTGYELAGRQLVVKAPFRADMVFLDDSRAEQIVGMTSVFEVRVPRRGLRDWTYGVVEGHALPVGCVELVVRLSGHSPNSRPSDQALLDQIMARCDRRLLAEIEHRKLPYDDENVAWTAC</sequence>